<evidence type="ECO:0000256" key="1">
    <source>
        <dbReference type="SAM" id="SignalP"/>
    </source>
</evidence>
<protein>
    <recommendedName>
        <fullName evidence="4">5'-nucleotidase</fullName>
    </recommendedName>
</protein>
<accession>A0A7J6Q0A4</accession>
<sequence length="269" mass="29401">MVSANHLLLIQQTLPLFAAAAAPFLAKSSENDYHASITIGTTNDVYSMYARPFSGNGYYFEGTPSEDFYKLCEEDGDACYGKAAALGMPEAAIEKMYDINLPYTGGAIMTSDDSGCVDASAFDEKVRDPSTKWGNTAQMAGTYKYIGKTADTDEYISMLPGDFVAMSYLSSVTYGEHMIDMMNAGEVDLVAFGNHEFQFKDKCPVAHMDEHPEYNNNCVAWSIATGNFLYLGNNVYADEAKTSLLGSDLKVPQEVSFVNATVGRNEKVF</sequence>
<keyword evidence="1" id="KW-0732">Signal</keyword>
<evidence type="ECO:0000313" key="2">
    <source>
        <dbReference type="EMBL" id="KAF4701612.1"/>
    </source>
</evidence>
<feature type="chain" id="PRO_5029556886" description="5'-nucleotidase" evidence="1">
    <location>
        <begin position="21"/>
        <end position="269"/>
    </location>
</feature>
<evidence type="ECO:0008006" key="4">
    <source>
        <dbReference type="Google" id="ProtNLM"/>
    </source>
</evidence>
<dbReference type="Gene3D" id="3.60.21.10">
    <property type="match status" value="1"/>
</dbReference>
<feature type="signal peptide" evidence="1">
    <location>
        <begin position="1"/>
        <end position="20"/>
    </location>
</feature>
<dbReference type="Proteomes" id="UP000574390">
    <property type="component" value="Unassembled WGS sequence"/>
</dbReference>
<evidence type="ECO:0000313" key="3">
    <source>
        <dbReference type="Proteomes" id="UP000574390"/>
    </source>
</evidence>
<gene>
    <name evidence="2" type="ORF">FOZ62_011090</name>
</gene>
<feature type="non-terminal residue" evidence="2">
    <location>
        <position position="269"/>
    </location>
</feature>
<comment type="caution">
    <text evidence="2">The sequence shown here is derived from an EMBL/GenBank/DDBJ whole genome shotgun (WGS) entry which is preliminary data.</text>
</comment>
<name>A0A7J6Q0A4_PEROL</name>
<dbReference type="EMBL" id="JABANM010033230">
    <property type="protein sequence ID" value="KAF4701612.1"/>
    <property type="molecule type" value="Genomic_DNA"/>
</dbReference>
<proteinExistence type="predicted"/>
<dbReference type="AlphaFoldDB" id="A0A7J6Q0A4"/>
<organism evidence="2 3">
    <name type="scientific">Perkinsus olseni</name>
    <name type="common">Perkinsus atlanticus</name>
    <dbReference type="NCBI Taxonomy" id="32597"/>
    <lineage>
        <taxon>Eukaryota</taxon>
        <taxon>Sar</taxon>
        <taxon>Alveolata</taxon>
        <taxon>Perkinsozoa</taxon>
        <taxon>Perkinsea</taxon>
        <taxon>Perkinsida</taxon>
        <taxon>Perkinsidae</taxon>
        <taxon>Perkinsus</taxon>
    </lineage>
</organism>
<dbReference type="InterPro" id="IPR029052">
    <property type="entry name" value="Metallo-depent_PP-like"/>
</dbReference>
<reference evidence="2 3" key="1">
    <citation type="submission" date="2020-04" db="EMBL/GenBank/DDBJ databases">
        <title>Perkinsus olseni comparative genomics.</title>
        <authorList>
            <person name="Bogema D.R."/>
        </authorList>
    </citation>
    <scope>NUCLEOTIDE SEQUENCE [LARGE SCALE GENOMIC DNA]</scope>
    <source>
        <strain evidence="2">ATCC PRA-205</strain>
    </source>
</reference>
<dbReference type="SUPFAM" id="SSF56300">
    <property type="entry name" value="Metallo-dependent phosphatases"/>
    <property type="match status" value="1"/>
</dbReference>